<evidence type="ECO:0000313" key="2">
    <source>
        <dbReference type="Proteomes" id="UP000078447"/>
    </source>
</evidence>
<name>A0ABX2V4Z6_9BACL</name>
<proteinExistence type="predicted"/>
<dbReference type="Proteomes" id="UP000078447">
    <property type="component" value="Unassembled WGS sequence"/>
</dbReference>
<keyword evidence="2" id="KW-1185">Reference proteome</keyword>
<gene>
    <name evidence="1" type="ORF">A3783_15415</name>
</gene>
<evidence type="ECO:0000313" key="1">
    <source>
        <dbReference type="EMBL" id="OAN10150.1"/>
    </source>
</evidence>
<reference evidence="1 2" key="1">
    <citation type="submission" date="2016-03" db="EMBL/GenBank/DDBJ databases">
        <authorList>
            <person name="Cho S.-Y."/>
            <person name="Lim S."/>
            <person name="Kim H."/>
            <person name="Soh E.H."/>
            <person name="Moon J.S."/>
        </authorList>
    </citation>
    <scope>NUCLEOTIDE SEQUENCE [LARGE SCALE GENOMIC DNA]</scope>
    <source>
        <strain evidence="1 2">KCTC 3810</strain>
    </source>
</reference>
<accession>A0ABX2V4Z6</accession>
<sequence>MIIFGMERMAMTTQHKIRQQKKTSRPITLTEIKNLVSGGSDVHISQTVEDGMKTVLTYGFARLTSKNITAITKMVKS</sequence>
<dbReference type="EMBL" id="LVVL01000019">
    <property type="protein sequence ID" value="OAN10150.1"/>
    <property type="molecule type" value="Genomic_DNA"/>
</dbReference>
<comment type="caution">
    <text evidence="1">The sequence shown here is derived from an EMBL/GenBank/DDBJ whole genome shotgun (WGS) entry which is preliminary data.</text>
</comment>
<protein>
    <submittedName>
        <fullName evidence="1">Uncharacterized protein</fullName>
    </submittedName>
</protein>
<organism evidence="1 2">
    <name type="scientific">Exiguobacterium undae</name>
    <dbReference type="NCBI Taxonomy" id="169177"/>
    <lineage>
        <taxon>Bacteria</taxon>
        <taxon>Bacillati</taxon>
        <taxon>Bacillota</taxon>
        <taxon>Bacilli</taxon>
        <taxon>Bacillales</taxon>
        <taxon>Bacillales Family XII. Incertae Sedis</taxon>
        <taxon>Exiguobacterium</taxon>
    </lineage>
</organism>
<dbReference type="RefSeq" id="WP_028105297.1">
    <property type="nucleotide sequence ID" value="NZ_LVVL01000019.1"/>
</dbReference>